<gene>
    <name evidence="2" type="ORF">ACFOM9_13890</name>
</gene>
<name>A0ABV7UVZ0_9GAMM</name>
<comment type="caution">
    <text evidence="2">The sequence shown here is derived from an EMBL/GenBank/DDBJ whole genome shotgun (WGS) entry which is preliminary data.</text>
</comment>
<dbReference type="Gene3D" id="1.10.1200.10">
    <property type="entry name" value="ACP-like"/>
    <property type="match status" value="1"/>
</dbReference>
<accession>A0ABV7UVZ0</accession>
<dbReference type="Pfam" id="PF00550">
    <property type="entry name" value="PP-binding"/>
    <property type="match status" value="1"/>
</dbReference>
<evidence type="ECO:0000259" key="1">
    <source>
        <dbReference type="Pfam" id="PF00550"/>
    </source>
</evidence>
<dbReference type="RefSeq" id="WP_386712059.1">
    <property type="nucleotide sequence ID" value="NZ_JBHRYF010000012.1"/>
</dbReference>
<proteinExistence type="predicted"/>
<dbReference type="InterPro" id="IPR009081">
    <property type="entry name" value="PP-bd_ACP"/>
</dbReference>
<protein>
    <submittedName>
        <fullName evidence="2">Acyl carrier protein</fullName>
    </submittedName>
</protein>
<dbReference type="EMBL" id="JBHRYF010000012">
    <property type="protein sequence ID" value="MFC3661155.1"/>
    <property type="molecule type" value="Genomic_DNA"/>
</dbReference>
<dbReference type="SUPFAM" id="SSF47336">
    <property type="entry name" value="ACP-like"/>
    <property type="match status" value="1"/>
</dbReference>
<sequence>MSTDGIQTREKVRGYILENLMFSSNDGDLADGASLLDRGIIDSTGVLEIVLYLEEEFQVKVKDSDMLPANFDSVDNIVGFVSRLQSN</sequence>
<evidence type="ECO:0000313" key="3">
    <source>
        <dbReference type="Proteomes" id="UP001595724"/>
    </source>
</evidence>
<feature type="domain" description="Carrier" evidence="1">
    <location>
        <begin position="11"/>
        <end position="80"/>
    </location>
</feature>
<keyword evidence="3" id="KW-1185">Reference proteome</keyword>
<organism evidence="2 3">
    <name type="scientific">Luteimonas notoginsengisoli</name>
    <dbReference type="NCBI Taxonomy" id="1578200"/>
    <lineage>
        <taxon>Bacteria</taxon>
        <taxon>Pseudomonadati</taxon>
        <taxon>Pseudomonadota</taxon>
        <taxon>Gammaproteobacteria</taxon>
        <taxon>Lysobacterales</taxon>
        <taxon>Lysobacteraceae</taxon>
        <taxon>Luteimonas</taxon>
    </lineage>
</organism>
<dbReference type="Proteomes" id="UP001595724">
    <property type="component" value="Unassembled WGS sequence"/>
</dbReference>
<evidence type="ECO:0000313" key="2">
    <source>
        <dbReference type="EMBL" id="MFC3661155.1"/>
    </source>
</evidence>
<reference evidence="3" key="1">
    <citation type="journal article" date="2019" name="Int. J. Syst. Evol. Microbiol.">
        <title>The Global Catalogue of Microorganisms (GCM) 10K type strain sequencing project: providing services to taxonomists for standard genome sequencing and annotation.</title>
        <authorList>
            <consortium name="The Broad Institute Genomics Platform"/>
            <consortium name="The Broad Institute Genome Sequencing Center for Infectious Disease"/>
            <person name="Wu L."/>
            <person name="Ma J."/>
        </authorList>
    </citation>
    <scope>NUCLEOTIDE SEQUENCE [LARGE SCALE GENOMIC DNA]</scope>
    <source>
        <strain evidence="3">KCTC 42211</strain>
    </source>
</reference>
<dbReference type="InterPro" id="IPR036736">
    <property type="entry name" value="ACP-like_sf"/>
</dbReference>